<proteinExistence type="inferred from homology"/>
<comment type="function">
    <text evidence="3">Involved in the cellular defense against the biological effects of O6-methylguanine (O6-MeG) and O4-methylthymine (O4-MeT) in DNA. Repairs the methylated nucleobase in DNA by stoichiometrically transferring the methyl group to a cysteine residue in the enzyme. This is a suicide reaction: the enzyme is irreversibly inactivated.</text>
</comment>
<dbReference type="InterPro" id="IPR014048">
    <property type="entry name" value="MethylDNA_cys_MeTrfase_DNA-bd"/>
</dbReference>
<keyword evidence="13" id="KW-0238">DNA-binding</keyword>
<evidence type="ECO:0000256" key="10">
    <source>
        <dbReference type="ARBA" id="ARBA00022723"/>
    </source>
</evidence>
<dbReference type="NCBIfam" id="TIGR00589">
    <property type="entry name" value="ogt"/>
    <property type="match status" value="1"/>
</dbReference>
<comment type="cofactor">
    <cofactor evidence="2">
        <name>Zn(2+)</name>
        <dbReference type="ChEBI" id="CHEBI:29105"/>
    </cofactor>
</comment>
<dbReference type="InterPro" id="IPR008332">
    <property type="entry name" value="MethylG_MeTrfase_N"/>
</dbReference>
<evidence type="ECO:0000256" key="11">
    <source>
        <dbReference type="ARBA" id="ARBA00022763"/>
    </source>
</evidence>
<evidence type="ECO:0000256" key="7">
    <source>
        <dbReference type="ARBA" id="ARBA00022553"/>
    </source>
</evidence>
<dbReference type="EC" id="2.1.1.63" evidence="5"/>
<evidence type="ECO:0000313" key="19">
    <source>
        <dbReference type="EMBL" id="GAA1509895.1"/>
    </source>
</evidence>
<name>A0ABN2A2T8_9MICO</name>
<evidence type="ECO:0000313" key="20">
    <source>
        <dbReference type="Proteomes" id="UP001500177"/>
    </source>
</evidence>
<comment type="caution">
    <text evidence="19">The sequence shown here is derived from an EMBL/GenBank/DDBJ whole genome shotgun (WGS) entry which is preliminary data.</text>
</comment>
<dbReference type="CDD" id="cd06445">
    <property type="entry name" value="ATase"/>
    <property type="match status" value="1"/>
</dbReference>
<evidence type="ECO:0000256" key="12">
    <source>
        <dbReference type="ARBA" id="ARBA00022833"/>
    </source>
</evidence>
<evidence type="ECO:0000259" key="17">
    <source>
        <dbReference type="Pfam" id="PF01035"/>
    </source>
</evidence>
<dbReference type="InterPro" id="IPR001497">
    <property type="entry name" value="MethylDNA_cys_MeTrfase_AS"/>
</dbReference>
<gene>
    <name evidence="19" type="ORF">GCM10009690_10950</name>
</gene>
<comment type="similarity">
    <text evidence="4">Belongs to the MGMT family.</text>
</comment>
<dbReference type="PANTHER" id="PTHR46460:SF1">
    <property type="entry name" value="METHYLATED-DNA--PROTEIN-CYSTEINE METHYLTRANSFERASE"/>
    <property type="match status" value="1"/>
</dbReference>
<dbReference type="SUPFAM" id="SSF46767">
    <property type="entry name" value="Methylated DNA-protein cysteine methyltransferase, C-terminal domain"/>
    <property type="match status" value="1"/>
</dbReference>
<evidence type="ECO:0000256" key="5">
    <source>
        <dbReference type="ARBA" id="ARBA00011918"/>
    </source>
</evidence>
<evidence type="ECO:0000256" key="15">
    <source>
        <dbReference type="ARBA" id="ARBA00049348"/>
    </source>
</evidence>
<comment type="catalytic activity">
    <reaction evidence="15">
        <text>a 6-O-methyl-2'-deoxyguanosine in DNA + L-cysteinyl-[protein] = S-methyl-L-cysteinyl-[protein] + a 2'-deoxyguanosine in DNA</text>
        <dbReference type="Rhea" id="RHEA:24000"/>
        <dbReference type="Rhea" id="RHEA-COMP:10131"/>
        <dbReference type="Rhea" id="RHEA-COMP:10132"/>
        <dbReference type="Rhea" id="RHEA-COMP:11367"/>
        <dbReference type="Rhea" id="RHEA-COMP:11368"/>
        <dbReference type="ChEBI" id="CHEBI:29950"/>
        <dbReference type="ChEBI" id="CHEBI:82612"/>
        <dbReference type="ChEBI" id="CHEBI:85445"/>
        <dbReference type="ChEBI" id="CHEBI:85448"/>
        <dbReference type="EC" id="2.1.1.63"/>
    </reaction>
</comment>
<evidence type="ECO:0000256" key="1">
    <source>
        <dbReference type="ARBA" id="ARBA00001286"/>
    </source>
</evidence>
<evidence type="ECO:0000259" key="18">
    <source>
        <dbReference type="Pfam" id="PF02870"/>
    </source>
</evidence>
<accession>A0ABN2A2T8</accession>
<dbReference type="InterPro" id="IPR036388">
    <property type="entry name" value="WH-like_DNA-bd_sf"/>
</dbReference>
<dbReference type="Pfam" id="PF02870">
    <property type="entry name" value="Methyltransf_1N"/>
    <property type="match status" value="1"/>
</dbReference>
<evidence type="ECO:0000256" key="16">
    <source>
        <dbReference type="SAM" id="MobiDB-lite"/>
    </source>
</evidence>
<dbReference type="SUPFAM" id="SSF53155">
    <property type="entry name" value="Methylated DNA-protein cysteine methyltransferase domain"/>
    <property type="match status" value="1"/>
</dbReference>
<protein>
    <recommendedName>
        <fullName evidence="6">Methylated-DNA--protein-cysteine methyltransferase</fullName>
        <ecNumber evidence="5">2.1.1.63</ecNumber>
    </recommendedName>
</protein>
<feature type="compositionally biased region" description="Low complexity" evidence="16">
    <location>
        <begin position="35"/>
        <end position="50"/>
    </location>
</feature>
<evidence type="ECO:0000256" key="6">
    <source>
        <dbReference type="ARBA" id="ARBA00015377"/>
    </source>
</evidence>
<keyword evidence="8" id="KW-0489">Methyltransferase</keyword>
<dbReference type="PROSITE" id="PS00374">
    <property type="entry name" value="MGMT"/>
    <property type="match status" value="1"/>
</dbReference>
<evidence type="ECO:0000256" key="4">
    <source>
        <dbReference type="ARBA" id="ARBA00008711"/>
    </source>
</evidence>
<feature type="region of interest" description="Disordered" evidence="16">
    <location>
        <begin position="32"/>
        <end position="52"/>
    </location>
</feature>
<keyword evidence="9" id="KW-0808">Transferase</keyword>
<sequence>MTTDSATVDTFVGPLTVTSDGRSILRLEWRRSSEASDAADPSPAEAAAASGPSVSIPAEAAERSDQFPAEAAGASDPILTEAVAQLRAYFDGRLGDFDLPVDFGQISDVARTVLTTLAEEVPAGTTVTYGQLAEASGTGIPARAVGGIMGLNPIPIIVPCHRVVAGSGLGGYSGGLPGHELETKRRLLEFEDALPQPLF</sequence>
<dbReference type="Pfam" id="PF01035">
    <property type="entry name" value="DNA_binding_1"/>
    <property type="match status" value="1"/>
</dbReference>
<organism evidence="19 20">
    <name type="scientific">Brevibacterium permense</name>
    <dbReference type="NCBI Taxonomy" id="234834"/>
    <lineage>
        <taxon>Bacteria</taxon>
        <taxon>Bacillati</taxon>
        <taxon>Actinomycetota</taxon>
        <taxon>Actinomycetes</taxon>
        <taxon>Micrococcales</taxon>
        <taxon>Brevibacteriaceae</taxon>
        <taxon>Brevibacterium</taxon>
    </lineage>
</organism>
<evidence type="ECO:0000256" key="9">
    <source>
        <dbReference type="ARBA" id="ARBA00022679"/>
    </source>
</evidence>
<feature type="domain" description="Methylguanine DNA methyltransferase ribonuclease-like" evidence="18">
    <location>
        <begin position="7"/>
        <end position="103"/>
    </location>
</feature>
<evidence type="ECO:0000256" key="3">
    <source>
        <dbReference type="ARBA" id="ARBA00003317"/>
    </source>
</evidence>
<keyword evidence="20" id="KW-1185">Reference proteome</keyword>
<dbReference type="Proteomes" id="UP001500177">
    <property type="component" value="Unassembled WGS sequence"/>
</dbReference>
<dbReference type="RefSeq" id="WP_344215060.1">
    <property type="nucleotide sequence ID" value="NZ_BAAALX010000004.1"/>
</dbReference>
<dbReference type="InterPro" id="IPR036631">
    <property type="entry name" value="MGMT_N_sf"/>
</dbReference>
<keyword evidence="11" id="KW-0227">DNA damage</keyword>
<feature type="domain" description="Methylated-DNA-[protein]-cysteine S-methyltransferase DNA binding" evidence="17">
    <location>
        <begin position="111"/>
        <end position="192"/>
    </location>
</feature>
<reference evidence="19 20" key="1">
    <citation type="journal article" date="2019" name="Int. J. Syst. Evol. Microbiol.">
        <title>The Global Catalogue of Microorganisms (GCM) 10K type strain sequencing project: providing services to taxonomists for standard genome sequencing and annotation.</title>
        <authorList>
            <consortium name="The Broad Institute Genomics Platform"/>
            <consortium name="The Broad Institute Genome Sequencing Center for Infectious Disease"/>
            <person name="Wu L."/>
            <person name="Ma J."/>
        </authorList>
    </citation>
    <scope>NUCLEOTIDE SEQUENCE [LARGE SCALE GENOMIC DNA]</scope>
    <source>
        <strain evidence="19 20">JCM 13318</strain>
    </source>
</reference>
<dbReference type="Gene3D" id="3.30.160.70">
    <property type="entry name" value="Methylated DNA-protein cysteine methyltransferase domain"/>
    <property type="match status" value="1"/>
</dbReference>
<keyword evidence="7" id="KW-0597">Phosphoprotein</keyword>
<keyword evidence="10" id="KW-0479">Metal-binding</keyword>
<dbReference type="InterPro" id="IPR036217">
    <property type="entry name" value="MethylDNA_cys_MeTrfase_DNAb"/>
</dbReference>
<dbReference type="PANTHER" id="PTHR46460">
    <property type="entry name" value="METHYLATED-DNA--PROTEIN-CYSTEINE METHYLTRANSFERASE"/>
    <property type="match status" value="1"/>
</dbReference>
<dbReference type="Gene3D" id="1.10.10.10">
    <property type="entry name" value="Winged helix-like DNA-binding domain superfamily/Winged helix DNA-binding domain"/>
    <property type="match status" value="1"/>
</dbReference>
<dbReference type="EMBL" id="BAAALX010000004">
    <property type="protein sequence ID" value="GAA1509895.1"/>
    <property type="molecule type" value="Genomic_DNA"/>
</dbReference>
<keyword evidence="14" id="KW-0234">DNA repair</keyword>
<evidence type="ECO:0000256" key="2">
    <source>
        <dbReference type="ARBA" id="ARBA00001947"/>
    </source>
</evidence>
<evidence type="ECO:0000256" key="8">
    <source>
        <dbReference type="ARBA" id="ARBA00022603"/>
    </source>
</evidence>
<comment type="catalytic activity">
    <reaction evidence="1">
        <text>a 4-O-methyl-thymidine in DNA + L-cysteinyl-[protein] = a thymidine in DNA + S-methyl-L-cysteinyl-[protein]</text>
        <dbReference type="Rhea" id="RHEA:53428"/>
        <dbReference type="Rhea" id="RHEA-COMP:10131"/>
        <dbReference type="Rhea" id="RHEA-COMP:10132"/>
        <dbReference type="Rhea" id="RHEA-COMP:13555"/>
        <dbReference type="Rhea" id="RHEA-COMP:13556"/>
        <dbReference type="ChEBI" id="CHEBI:29950"/>
        <dbReference type="ChEBI" id="CHEBI:82612"/>
        <dbReference type="ChEBI" id="CHEBI:137386"/>
        <dbReference type="ChEBI" id="CHEBI:137387"/>
        <dbReference type="EC" id="2.1.1.63"/>
    </reaction>
</comment>
<evidence type="ECO:0000256" key="13">
    <source>
        <dbReference type="ARBA" id="ARBA00023125"/>
    </source>
</evidence>
<evidence type="ECO:0000256" key="14">
    <source>
        <dbReference type="ARBA" id="ARBA00023204"/>
    </source>
</evidence>
<keyword evidence="12" id="KW-0862">Zinc</keyword>